<dbReference type="Gene3D" id="3.30.565.10">
    <property type="entry name" value="Histidine kinase-like ATPase, C-terminal domain"/>
    <property type="match status" value="1"/>
</dbReference>
<dbReference type="InterPro" id="IPR003594">
    <property type="entry name" value="HATPase_dom"/>
</dbReference>
<evidence type="ECO:0000256" key="1">
    <source>
        <dbReference type="ARBA" id="ARBA00000085"/>
    </source>
</evidence>
<evidence type="ECO:0000259" key="13">
    <source>
        <dbReference type="PROSITE" id="PS50109"/>
    </source>
</evidence>
<evidence type="ECO:0000256" key="5">
    <source>
        <dbReference type="ARBA" id="ARBA00022553"/>
    </source>
</evidence>
<evidence type="ECO:0000256" key="11">
    <source>
        <dbReference type="ARBA" id="ARBA00023136"/>
    </source>
</evidence>
<name>A0A1G7G7B5_9FLAO</name>
<dbReference type="GO" id="GO:0000155">
    <property type="term" value="F:phosphorelay sensor kinase activity"/>
    <property type="evidence" value="ECO:0007669"/>
    <property type="project" value="InterPro"/>
</dbReference>
<dbReference type="InterPro" id="IPR005467">
    <property type="entry name" value="His_kinase_dom"/>
</dbReference>
<keyword evidence="15" id="KW-0418">Kinase</keyword>
<dbReference type="InterPro" id="IPR004358">
    <property type="entry name" value="Sig_transdc_His_kin-like_C"/>
</dbReference>
<reference evidence="16" key="1">
    <citation type="submission" date="2016-10" db="EMBL/GenBank/DDBJ databases">
        <authorList>
            <person name="Varghese N."/>
            <person name="Submissions S."/>
        </authorList>
    </citation>
    <scope>NUCLEOTIDE SEQUENCE [LARGE SCALE GENOMIC DNA]</scope>
    <source>
        <strain evidence="16">DSM 24729</strain>
    </source>
</reference>
<keyword evidence="6" id="KW-0812">Transmembrane</keyword>
<dbReference type="CDD" id="cd16922">
    <property type="entry name" value="HATPase_EvgS-ArcB-TorS-like"/>
    <property type="match status" value="1"/>
</dbReference>
<dbReference type="GO" id="GO:0005524">
    <property type="term" value="F:ATP binding"/>
    <property type="evidence" value="ECO:0007669"/>
    <property type="project" value="UniProtKB-KW"/>
</dbReference>
<dbReference type="PANTHER" id="PTHR45339:SF1">
    <property type="entry name" value="HYBRID SIGNAL TRANSDUCTION HISTIDINE KINASE J"/>
    <property type="match status" value="1"/>
</dbReference>
<dbReference type="InterPro" id="IPR001789">
    <property type="entry name" value="Sig_transdc_resp-reg_receiver"/>
</dbReference>
<comment type="subcellular location">
    <subcellularLocation>
        <location evidence="2">Cell membrane</location>
        <topology evidence="2">Multi-pass membrane protein</topology>
    </subcellularLocation>
</comment>
<dbReference type="FunFam" id="3.30.565.10:FF:000010">
    <property type="entry name" value="Sensor histidine kinase RcsC"/>
    <property type="match status" value="1"/>
</dbReference>
<evidence type="ECO:0000313" key="15">
    <source>
        <dbReference type="EMBL" id="SDE83929.1"/>
    </source>
</evidence>
<proteinExistence type="predicted"/>
<evidence type="ECO:0000256" key="4">
    <source>
        <dbReference type="ARBA" id="ARBA00022475"/>
    </source>
</evidence>
<dbReference type="RefSeq" id="WP_074538056.1">
    <property type="nucleotide sequence ID" value="NZ_FNBD01000004.1"/>
</dbReference>
<dbReference type="SUPFAM" id="SSF47226">
    <property type="entry name" value="Histidine-containing phosphotransfer domain, HPT domain"/>
    <property type="match status" value="1"/>
</dbReference>
<dbReference type="SMART" id="SM00388">
    <property type="entry name" value="HisKA"/>
    <property type="match status" value="1"/>
</dbReference>
<dbReference type="PRINTS" id="PR00344">
    <property type="entry name" value="BCTRLSENSOR"/>
</dbReference>
<dbReference type="eggNOG" id="COG2198">
    <property type="taxonomic scope" value="Bacteria"/>
</dbReference>
<dbReference type="EC" id="2.7.13.3" evidence="3"/>
<keyword evidence="16" id="KW-1185">Reference proteome</keyword>
<feature type="domain" description="Response regulatory" evidence="14">
    <location>
        <begin position="333"/>
        <end position="451"/>
    </location>
</feature>
<accession>A0A1G7G7B5</accession>
<sequence>MKSNELLSYISDLESKLNSFSFEELTSDEAVRLKNSFQAFKEKIEAKTQKKERVDSVRRVKSLNGNLKKRKKAVTTSNEEQLIARVSHEIRTPLNGIVGFTELLSESSLTEDQSSHVQAIKGASNTLLNLINELLEYSKLTSGTAYFESVDFNFHNIVNDVCYLCETLIVNPKIDFNVTYSEAIPENLIGDPSKLSQVLLNLIGNAIKFVEVGSIHLTIDVVKKIKSKVILDFSVTDTGIGIAEDKLTTIFDYYKQASDDTQKNYGGTGLGLSIVKHIIASLNGEISVASELGVGTTFNFSLPYEIGQPKDFVSNVLVDEEILEQERQVGKLNILVFEDNTMNQKLIQNRLNNWGCSNFITDDLTEGVAILEHYKIDVILMDLRIPVTSGYIVAKVIREHQNDRIKNLPIIALTADFSIKDKNLCAATGINDYLLKPFDSKVLLQKITKNTNTFNQIDPMKSPQVISKINAVESCNVNLSDVIDDCLGEVEMLEELVMLFKQNIVEFIGKTKVDLKNADIKGVQFNTHKIKAGLRIMRTDGLLRIAEQMHKVCLDDQDFKYLNFLFDCFVKEYPVIESEIATAIAAFKKDK</sequence>
<dbReference type="SMART" id="SM00387">
    <property type="entry name" value="HATPase_c"/>
    <property type="match status" value="1"/>
</dbReference>
<feature type="modified residue" description="4-aspartylphosphate" evidence="12">
    <location>
        <position position="382"/>
    </location>
</feature>
<dbReference type="SMART" id="SM00448">
    <property type="entry name" value="REC"/>
    <property type="match status" value="1"/>
</dbReference>
<evidence type="ECO:0000256" key="12">
    <source>
        <dbReference type="PROSITE-ProRule" id="PRU00169"/>
    </source>
</evidence>
<keyword evidence="5 12" id="KW-0597">Phosphoprotein</keyword>
<dbReference type="CDD" id="cd00082">
    <property type="entry name" value="HisKA"/>
    <property type="match status" value="1"/>
</dbReference>
<dbReference type="Gene3D" id="3.40.50.2300">
    <property type="match status" value="1"/>
</dbReference>
<evidence type="ECO:0000256" key="9">
    <source>
        <dbReference type="ARBA" id="ARBA00022989"/>
    </source>
</evidence>
<evidence type="ECO:0000256" key="6">
    <source>
        <dbReference type="ARBA" id="ARBA00022692"/>
    </source>
</evidence>
<keyword evidence="7" id="KW-0547">Nucleotide-binding</keyword>
<evidence type="ECO:0000313" key="16">
    <source>
        <dbReference type="Proteomes" id="UP000182114"/>
    </source>
</evidence>
<keyword evidence="15" id="KW-0808">Transferase</keyword>
<dbReference type="InterPro" id="IPR003661">
    <property type="entry name" value="HisK_dim/P_dom"/>
</dbReference>
<dbReference type="InterPro" id="IPR036890">
    <property type="entry name" value="HATPase_C_sf"/>
</dbReference>
<dbReference type="GO" id="GO:0005886">
    <property type="term" value="C:plasma membrane"/>
    <property type="evidence" value="ECO:0007669"/>
    <property type="project" value="UniProtKB-SubCell"/>
</dbReference>
<keyword evidence="4" id="KW-1003">Cell membrane</keyword>
<dbReference type="PROSITE" id="PS50110">
    <property type="entry name" value="RESPONSE_REGULATORY"/>
    <property type="match status" value="1"/>
</dbReference>
<evidence type="ECO:0000259" key="14">
    <source>
        <dbReference type="PROSITE" id="PS50110"/>
    </source>
</evidence>
<dbReference type="InterPro" id="IPR036097">
    <property type="entry name" value="HisK_dim/P_sf"/>
</dbReference>
<dbReference type="InterPro" id="IPR011006">
    <property type="entry name" value="CheY-like_superfamily"/>
</dbReference>
<dbReference type="InterPro" id="IPR036641">
    <property type="entry name" value="HPT_dom_sf"/>
</dbReference>
<dbReference type="Pfam" id="PF00512">
    <property type="entry name" value="HisKA"/>
    <property type="match status" value="1"/>
</dbReference>
<gene>
    <name evidence="15" type="ORF">SAMN04487992_104173</name>
</gene>
<organism evidence="15 16">
    <name type="scientific">Cellulophaga baltica</name>
    <dbReference type="NCBI Taxonomy" id="76594"/>
    <lineage>
        <taxon>Bacteria</taxon>
        <taxon>Pseudomonadati</taxon>
        <taxon>Bacteroidota</taxon>
        <taxon>Flavobacteriia</taxon>
        <taxon>Flavobacteriales</taxon>
        <taxon>Flavobacteriaceae</taxon>
        <taxon>Cellulophaga</taxon>
    </lineage>
</organism>
<dbReference type="AlphaFoldDB" id="A0A1G7G7B5"/>
<keyword evidence="8" id="KW-0067">ATP-binding</keyword>
<comment type="catalytic activity">
    <reaction evidence="1">
        <text>ATP + protein L-histidine = ADP + protein N-phospho-L-histidine.</text>
        <dbReference type="EC" id="2.7.13.3"/>
    </reaction>
</comment>
<evidence type="ECO:0000256" key="7">
    <source>
        <dbReference type="ARBA" id="ARBA00022741"/>
    </source>
</evidence>
<evidence type="ECO:0000256" key="8">
    <source>
        <dbReference type="ARBA" id="ARBA00022840"/>
    </source>
</evidence>
<dbReference type="eggNOG" id="COG0745">
    <property type="taxonomic scope" value="Bacteria"/>
</dbReference>
<dbReference type="CDD" id="cd17546">
    <property type="entry name" value="REC_hyHK_CKI1_RcsC-like"/>
    <property type="match status" value="1"/>
</dbReference>
<protein>
    <recommendedName>
        <fullName evidence="3">histidine kinase</fullName>
        <ecNumber evidence="3">2.7.13.3</ecNumber>
    </recommendedName>
</protein>
<dbReference type="Proteomes" id="UP000182114">
    <property type="component" value="Unassembled WGS sequence"/>
</dbReference>
<dbReference type="Gene3D" id="1.10.287.130">
    <property type="match status" value="1"/>
</dbReference>
<dbReference type="PANTHER" id="PTHR45339">
    <property type="entry name" value="HYBRID SIGNAL TRANSDUCTION HISTIDINE KINASE J"/>
    <property type="match status" value="1"/>
</dbReference>
<dbReference type="Pfam" id="PF00072">
    <property type="entry name" value="Response_reg"/>
    <property type="match status" value="1"/>
</dbReference>
<dbReference type="SUPFAM" id="SSF52172">
    <property type="entry name" value="CheY-like"/>
    <property type="match status" value="1"/>
</dbReference>
<dbReference type="Pfam" id="PF02518">
    <property type="entry name" value="HATPase_c"/>
    <property type="match status" value="1"/>
</dbReference>
<keyword evidence="9" id="KW-1133">Transmembrane helix</keyword>
<evidence type="ECO:0000256" key="2">
    <source>
        <dbReference type="ARBA" id="ARBA00004651"/>
    </source>
</evidence>
<dbReference type="eggNOG" id="COG4251">
    <property type="taxonomic scope" value="Bacteria"/>
</dbReference>
<dbReference type="PROSITE" id="PS50109">
    <property type="entry name" value="HIS_KIN"/>
    <property type="match status" value="1"/>
</dbReference>
<keyword evidence="11" id="KW-0472">Membrane</keyword>
<feature type="domain" description="Histidine kinase" evidence="13">
    <location>
        <begin position="85"/>
        <end position="306"/>
    </location>
</feature>
<keyword evidence="10" id="KW-0902">Two-component regulatory system</keyword>
<dbReference type="EMBL" id="FNBD01000004">
    <property type="protein sequence ID" value="SDE83929.1"/>
    <property type="molecule type" value="Genomic_DNA"/>
</dbReference>
<dbReference type="SUPFAM" id="SSF55874">
    <property type="entry name" value="ATPase domain of HSP90 chaperone/DNA topoisomerase II/histidine kinase"/>
    <property type="match status" value="1"/>
</dbReference>
<dbReference type="SUPFAM" id="SSF47384">
    <property type="entry name" value="Homodimeric domain of signal transducing histidine kinase"/>
    <property type="match status" value="1"/>
</dbReference>
<evidence type="ECO:0000256" key="3">
    <source>
        <dbReference type="ARBA" id="ARBA00012438"/>
    </source>
</evidence>
<evidence type="ECO:0000256" key="10">
    <source>
        <dbReference type="ARBA" id="ARBA00023012"/>
    </source>
</evidence>